<dbReference type="GO" id="GO:0005506">
    <property type="term" value="F:iron ion binding"/>
    <property type="evidence" value="ECO:0007669"/>
    <property type="project" value="InterPro"/>
</dbReference>
<accession>A0A1M5Z659</accession>
<dbReference type="GO" id="GO:0051537">
    <property type="term" value="F:2 iron, 2 sulfur cluster binding"/>
    <property type="evidence" value="ECO:0007669"/>
    <property type="project" value="UniProtKB-KW"/>
</dbReference>
<dbReference type="EMBL" id="FQXG01000009">
    <property type="protein sequence ID" value="SHI19373.1"/>
    <property type="molecule type" value="Genomic_DNA"/>
</dbReference>
<feature type="domain" description="Rieske" evidence="7">
    <location>
        <begin position="48"/>
        <end position="154"/>
    </location>
</feature>
<proteinExistence type="predicted"/>
<keyword evidence="8" id="KW-0223">Dioxygenase</keyword>
<evidence type="ECO:0000256" key="6">
    <source>
        <dbReference type="ARBA" id="ARBA00023014"/>
    </source>
</evidence>
<dbReference type="Proteomes" id="UP000184268">
    <property type="component" value="Unassembled WGS sequence"/>
</dbReference>
<keyword evidence="4" id="KW-0560">Oxidoreductase</keyword>
<dbReference type="Pfam" id="PF00355">
    <property type="entry name" value="Rieske"/>
    <property type="match status" value="1"/>
</dbReference>
<dbReference type="InterPro" id="IPR036922">
    <property type="entry name" value="Rieske_2Fe-2S_sf"/>
</dbReference>
<evidence type="ECO:0000259" key="7">
    <source>
        <dbReference type="PROSITE" id="PS51296"/>
    </source>
</evidence>
<evidence type="ECO:0000313" key="8">
    <source>
        <dbReference type="EMBL" id="SHI19373.1"/>
    </source>
</evidence>
<keyword evidence="3" id="KW-0479">Metal-binding</keyword>
<dbReference type="SUPFAM" id="SSF55961">
    <property type="entry name" value="Bet v1-like"/>
    <property type="match status" value="1"/>
</dbReference>
<dbReference type="InterPro" id="IPR017941">
    <property type="entry name" value="Rieske_2Fe-2S"/>
</dbReference>
<keyword evidence="2" id="KW-0001">2Fe-2S</keyword>
<dbReference type="SUPFAM" id="SSF50022">
    <property type="entry name" value="ISP domain"/>
    <property type="match status" value="1"/>
</dbReference>
<dbReference type="STRING" id="299255.SAMN02745129_4666"/>
<evidence type="ECO:0000256" key="5">
    <source>
        <dbReference type="ARBA" id="ARBA00023004"/>
    </source>
</evidence>
<dbReference type="AlphaFoldDB" id="A0A1M5Z659"/>
<dbReference type="Gene3D" id="2.102.10.10">
    <property type="entry name" value="Rieske [2Fe-2S] iron-sulphur domain"/>
    <property type="match status" value="1"/>
</dbReference>
<name>A0A1M5Z659_9GAMM</name>
<evidence type="ECO:0000256" key="3">
    <source>
        <dbReference type="ARBA" id="ARBA00022723"/>
    </source>
</evidence>
<dbReference type="CDD" id="cd03469">
    <property type="entry name" value="Rieske_RO_Alpha_N"/>
    <property type="match status" value="1"/>
</dbReference>
<evidence type="ECO:0000313" key="9">
    <source>
        <dbReference type="Proteomes" id="UP000184268"/>
    </source>
</evidence>
<dbReference type="PRINTS" id="PR00090">
    <property type="entry name" value="RNGDIOXGNASE"/>
</dbReference>
<dbReference type="RefSeq" id="WP_067661944.1">
    <property type="nucleotide sequence ID" value="NZ_FQXG01000009.1"/>
</dbReference>
<evidence type="ECO:0000256" key="4">
    <source>
        <dbReference type="ARBA" id="ARBA00023002"/>
    </source>
</evidence>
<organism evidence="8 9">
    <name type="scientific">Ferrimonas marina</name>
    <dbReference type="NCBI Taxonomy" id="299255"/>
    <lineage>
        <taxon>Bacteria</taxon>
        <taxon>Pseudomonadati</taxon>
        <taxon>Pseudomonadota</taxon>
        <taxon>Gammaproteobacteria</taxon>
        <taxon>Alteromonadales</taxon>
        <taxon>Ferrimonadaceae</taxon>
        <taxon>Ferrimonas</taxon>
    </lineage>
</organism>
<reference evidence="8 9" key="1">
    <citation type="submission" date="2016-11" db="EMBL/GenBank/DDBJ databases">
        <authorList>
            <person name="Jaros S."/>
            <person name="Januszkiewicz K."/>
            <person name="Wedrychowicz H."/>
        </authorList>
    </citation>
    <scope>NUCLEOTIDE SEQUENCE [LARGE SCALE GENOMIC DNA]</scope>
    <source>
        <strain evidence="8 9">DSM 16917</strain>
    </source>
</reference>
<gene>
    <name evidence="8" type="ORF">SAMN02745129_4666</name>
</gene>
<dbReference type="Gene3D" id="3.90.380.10">
    <property type="entry name" value="Naphthalene 1,2-dioxygenase Alpha Subunit, Chain A, domain 1"/>
    <property type="match status" value="1"/>
</dbReference>
<evidence type="ECO:0000256" key="1">
    <source>
        <dbReference type="ARBA" id="ARBA00001962"/>
    </source>
</evidence>
<sequence>MPILDRQQYAQYLAQPLEQAQALPFGAYTDSALLGEEIATLFHGDWVFACAQSQLSQPGDYFAFILAGEPVVIIHGRDGQLRALSNSCRHRGTPLLDDGYGQLKGNIVCPYHAWSYSDGGEFKGAPMTGAIKLDKPSHCLPRYALESWQGLVFVNLNGQARSLSQRLAGVAEYLKAYPLAQFTQAYSSAPETWQCNWKLAVENGIESYHLFQVHRDTLETVTPTRDAFYLAGGSEWTLTAGRIKEQRSGVSRWLLGETPPAMQHYVLIFVPPSFIGVLTYESFDWISVLPLGVDSCQIRSGGISTDTPSDDAPEQQFSQAFLAEDKALCERVQQGMSARFGRGGKLVELERILVDFRQYLLSRQFKQRPVPLFQALGPAQFLSED</sequence>
<dbReference type="InterPro" id="IPR015879">
    <property type="entry name" value="Ring_hydroxy_dOase_asu_C_dom"/>
</dbReference>
<keyword evidence="5" id="KW-0408">Iron</keyword>
<dbReference type="Pfam" id="PF00848">
    <property type="entry name" value="Ring_hydroxyl_A"/>
    <property type="match status" value="1"/>
</dbReference>
<dbReference type="PROSITE" id="PS51296">
    <property type="entry name" value="RIESKE"/>
    <property type="match status" value="1"/>
</dbReference>
<dbReference type="GO" id="GO:0051213">
    <property type="term" value="F:dioxygenase activity"/>
    <property type="evidence" value="ECO:0007669"/>
    <property type="project" value="UniProtKB-KW"/>
</dbReference>
<dbReference type="InterPro" id="IPR001663">
    <property type="entry name" value="Rng_hydr_dOase-A"/>
</dbReference>
<dbReference type="PANTHER" id="PTHR43756">
    <property type="entry name" value="CHOLINE MONOOXYGENASE, CHLOROPLASTIC"/>
    <property type="match status" value="1"/>
</dbReference>
<protein>
    <submittedName>
        <fullName evidence="8">Phenylpropionate dioxygenase, large terminal subunit</fullName>
    </submittedName>
</protein>
<evidence type="ECO:0000256" key="2">
    <source>
        <dbReference type="ARBA" id="ARBA00022714"/>
    </source>
</evidence>
<dbReference type="OrthoDB" id="9769355at2"/>
<keyword evidence="9" id="KW-1185">Reference proteome</keyword>
<keyword evidence="6" id="KW-0411">Iron-sulfur</keyword>
<comment type="cofactor">
    <cofactor evidence="1">
        <name>Fe cation</name>
        <dbReference type="ChEBI" id="CHEBI:24875"/>
    </cofactor>
</comment>
<dbReference type="PANTHER" id="PTHR43756:SF5">
    <property type="entry name" value="CHOLINE MONOOXYGENASE, CHLOROPLASTIC"/>
    <property type="match status" value="1"/>
</dbReference>